<dbReference type="OrthoDB" id="2433100at2759"/>
<name>A0A9N9EHI6_9GLOM</name>
<dbReference type="Proteomes" id="UP000789572">
    <property type="component" value="Unassembled WGS sequence"/>
</dbReference>
<evidence type="ECO:0000313" key="1">
    <source>
        <dbReference type="EMBL" id="CAG8675104.1"/>
    </source>
</evidence>
<evidence type="ECO:0000313" key="2">
    <source>
        <dbReference type="Proteomes" id="UP000789572"/>
    </source>
</evidence>
<gene>
    <name evidence="1" type="ORF">POCULU_LOCUS11189</name>
</gene>
<protein>
    <submittedName>
        <fullName evidence="1">2038_t:CDS:1</fullName>
    </submittedName>
</protein>
<feature type="non-terminal residue" evidence="1">
    <location>
        <position position="122"/>
    </location>
</feature>
<dbReference type="AlphaFoldDB" id="A0A9N9EHI6"/>
<dbReference type="EMBL" id="CAJVPJ010007361">
    <property type="protein sequence ID" value="CAG8675104.1"/>
    <property type="molecule type" value="Genomic_DNA"/>
</dbReference>
<keyword evidence="2" id="KW-1185">Reference proteome</keyword>
<organism evidence="1 2">
    <name type="scientific">Paraglomus occultum</name>
    <dbReference type="NCBI Taxonomy" id="144539"/>
    <lineage>
        <taxon>Eukaryota</taxon>
        <taxon>Fungi</taxon>
        <taxon>Fungi incertae sedis</taxon>
        <taxon>Mucoromycota</taxon>
        <taxon>Glomeromycotina</taxon>
        <taxon>Glomeromycetes</taxon>
        <taxon>Paraglomerales</taxon>
        <taxon>Paraglomeraceae</taxon>
        <taxon>Paraglomus</taxon>
    </lineage>
</organism>
<reference evidence="1" key="1">
    <citation type="submission" date="2021-06" db="EMBL/GenBank/DDBJ databases">
        <authorList>
            <person name="Kallberg Y."/>
            <person name="Tangrot J."/>
            <person name="Rosling A."/>
        </authorList>
    </citation>
    <scope>NUCLEOTIDE SEQUENCE</scope>
    <source>
        <strain evidence="1">IA702</strain>
    </source>
</reference>
<proteinExistence type="predicted"/>
<sequence>MGFLGLWNMYLSTGQAVQPRRISQDMLEGLFGTIREISGDSSTQTVQSYGYAINKSTIMMQMTSEIHSLNYGSADGSVCMLTEGIAGQRHIVTHRARRYLAIMRLNPTFIRRIFQELLNDNL</sequence>
<comment type="caution">
    <text evidence="1">The sequence shown here is derived from an EMBL/GenBank/DDBJ whole genome shotgun (WGS) entry which is preliminary data.</text>
</comment>
<accession>A0A9N9EHI6</accession>